<dbReference type="GO" id="GO:0004674">
    <property type="term" value="F:protein serine/threonine kinase activity"/>
    <property type="evidence" value="ECO:0007669"/>
    <property type="project" value="UniProtKB-KW"/>
</dbReference>
<dbReference type="Gene3D" id="3.30.200.20">
    <property type="entry name" value="Phosphorylase Kinase, domain 1"/>
    <property type="match status" value="1"/>
</dbReference>
<gene>
    <name evidence="12" type="ORF">LTR05_000330</name>
</gene>
<dbReference type="PROSITE" id="PS50011">
    <property type="entry name" value="PROTEIN_KINASE_DOM"/>
    <property type="match status" value="1"/>
</dbReference>
<accession>A0AAN7T608</accession>
<keyword evidence="5" id="KW-0418">Kinase</keyword>
<evidence type="ECO:0000256" key="10">
    <source>
        <dbReference type="SAM" id="MobiDB-lite"/>
    </source>
</evidence>
<feature type="compositionally biased region" description="Polar residues" evidence="10">
    <location>
        <begin position="1172"/>
        <end position="1205"/>
    </location>
</feature>
<keyword evidence="13" id="KW-1185">Reference proteome</keyword>
<dbReference type="InterPro" id="IPR011009">
    <property type="entry name" value="Kinase-like_dom_sf"/>
</dbReference>
<sequence length="1296" mass="142934">MADSRQFSLGEENSGSKIPSSDASAPGFQESAAACHDEATEADVLTPLASEQDPPVRGEHAFHQHSTLSPLIADAAETAMGSLTTTLSTTAPLRTNVSPDQVTSGYFGSQPLRSPSSRRSLRTIPASQQSSSGSLHTLAEREDQESESQASIRRAASTRTRQPASNRRHSKSASISQPVSSPRRHVNSDHPGFPEQSLASLSPTPVSFPTRPHPPLRTRSSHPAQNLLYNDMATANGLFKEKLPLHNIARTADNTPMSSPGLYSPTAVRHTNPYVSEQQRPTTPTLHHLQAPKETNTVEIDHDLYSGNKLINEYEVVRELGRGEHGKVKLGRDLRTQESVAIKIVPRYSKTRRLGRLGEPQDQTKREVAILKKARHVNVVSLLEVIDDPGKKKVYLILEFVERGEIKWRREGVREITKINKYRFSKEVEGKKLTLEPSESELWQVRLAAQRHEGLEKARLNQPHASSVAHYYAAYDIDEEGDTLWRTPSQAPSATYSATNSDHLTPQRQQSLDDHTHATPMLAGSMYGPYMDEVPYYADRKNSVATALSHMSSEIDLDEDDDELNYVPALTFEEAKHAFRDTLLGLEFLHAIGIIHRDIKPANLLVANDGTIKISDFGVSYFGKPLTEQEVTATQYQDKDAKSLDNERELARSVGTPGFWAPELCYEDAGIFHDGKAPKITGAIDLWALGVTLYAMVYARLPFYATGNIGLHQAQCTLDPVVPTTRLVPADTSNDDLVTHSKRPINSNKRLDYELKFEDVPEDLRHLIKKLLTKDPAHRITIAEAKQHSWVLENMHNPGEFLKQPELAENGTKILDVDEREMSGAVSKLTIFAEIAKAGKAVLNVFTKSRKRGQSMSSNAKSSNSSDSVDSPSSSTTSTVGKIERGRDFRRSSLHGDDLVNALQRSREPSGHPLAQSQTASPDDQEMPSYFTSETPKPLPSPRVAPQVDHEGRPKLPDRAISALSTADSIRTIRASQVNPYPSFDGVKDFESPQSFEAASSVRSRTAGLWEGATRSLTRWASQDRHGAGVSRSPSISRSSSTSDTRSVPSLAVSNTQASGSIETPEILRSLDNHSQQASPSSPSTSTHLAPTESHHPRLSSGTAFSQAQEINQRRHIQEARRGVEDALRVMEKSEASSVECPPSPDDLIFKAQQTHSLEEPPQSPLEAGSGPSMSTAVSSVEDFTNSSVTQSISNPSFVATSGASSPPDDSFLSAEYKEHYRRELHGMGSEPDFMRTNDTVIEHHEHKTAATNQRLTERHPMNDNDEEDEDQYEEEEDFSDEEEMVMMGAPKKRTA</sequence>
<dbReference type="GO" id="GO:0001558">
    <property type="term" value="P:regulation of cell growth"/>
    <property type="evidence" value="ECO:0007669"/>
    <property type="project" value="UniProtKB-ARBA"/>
</dbReference>
<feature type="compositionally biased region" description="Polar residues" evidence="10">
    <location>
        <begin position="1052"/>
        <end position="1062"/>
    </location>
</feature>
<dbReference type="PANTHER" id="PTHR43895">
    <property type="entry name" value="CALCIUM/CALMODULIN-DEPENDENT PROTEIN KINASE KINASE-RELATED"/>
    <property type="match status" value="1"/>
</dbReference>
<organism evidence="12 13">
    <name type="scientific">Lithohypha guttulata</name>
    <dbReference type="NCBI Taxonomy" id="1690604"/>
    <lineage>
        <taxon>Eukaryota</taxon>
        <taxon>Fungi</taxon>
        <taxon>Dikarya</taxon>
        <taxon>Ascomycota</taxon>
        <taxon>Pezizomycotina</taxon>
        <taxon>Eurotiomycetes</taxon>
        <taxon>Chaetothyriomycetidae</taxon>
        <taxon>Chaetothyriales</taxon>
        <taxon>Trichomeriaceae</taxon>
        <taxon>Lithohypha</taxon>
    </lineage>
</organism>
<protein>
    <recommendedName>
        <fullName evidence="1">non-specific serine/threonine protein kinase</fullName>
        <ecNumber evidence="1">2.7.11.1</ecNumber>
    </recommendedName>
</protein>
<feature type="compositionally biased region" description="Polar residues" evidence="10">
    <location>
        <begin position="1100"/>
        <end position="1111"/>
    </location>
</feature>
<feature type="region of interest" description="Disordered" evidence="10">
    <location>
        <begin position="1"/>
        <end position="41"/>
    </location>
</feature>
<dbReference type="GO" id="GO:0005524">
    <property type="term" value="F:ATP binding"/>
    <property type="evidence" value="ECO:0007669"/>
    <property type="project" value="UniProtKB-UniRule"/>
</dbReference>
<dbReference type="FunFam" id="3.30.200.20:FF:000206">
    <property type="entry name" value="Serine/threonine-protein kinase Ssp1"/>
    <property type="match status" value="1"/>
</dbReference>
<dbReference type="SUPFAM" id="SSF56112">
    <property type="entry name" value="Protein kinase-like (PK-like)"/>
    <property type="match status" value="1"/>
</dbReference>
<evidence type="ECO:0000256" key="1">
    <source>
        <dbReference type="ARBA" id="ARBA00012513"/>
    </source>
</evidence>
<keyword evidence="3" id="KW-0808">Transferase</keyword>
<evidence type="ECO:0000256" key="9">
    <source>
        <dbReference type="PROSITE-ProRule" id="PRU10141"/>
    </source>
</evidence>
<feature type="binding site" evidence="9">
    <location>
        <position position="343"/>
    </location>
    <ligand>
        <name>ATP</name>
        <dbReference type="ChEBI" id="CHEBI:30616"/>
    </ligand>
</feature>
<feature type="region of interest" description="Disordered" evidence="10">
    <location>
        <begin position="850"/>
        <end position="969"/>
    </location>
</feature>
<dbReference type="GO" id="GO:0007165">
    <property type="term" value="P:signal transduction"/>
    <property type="evidence" value="ECO:0007669"/>
    <property type="project" value="TreeGrafter"/>
</dbReference>
<evidence type="ECO:0000313" key="12">
    <source>
        <dbReference type="EMBL" id="KAK5090160.1"/>
    </source>
</evidence>
<feature type="compositionally biased region" description="Acidic residues" evidence="10">
    <location>
        <begin position="1264"/>
        <end position="1285"/>
    </location>
</feature>
<feature type="compositionally biased region" description="Low complexity" evidence="10">
    <location>
        <begin position="1030"/>
        <end position="1050"/>
    </location>
</feature>
<evidence type="ECO:0000256" key="6">
    <source>
        <dbReference type="ARBA" id="ARBA00022840"/>
    </source>
</evidence>
<evidence type="ECO:0000256" key="8">
    <source>
        <dbReference type="ARBA" id="ARBA00048679"/>
    </source>
</evidence>
<dbReference type="GO" id="GO:0042149">
    <property type="term" value="P:cellular response to glucose starvation"/>
    <property type="evidence" value="ECO:0007669"/>
    <property type="project" value="UniProtKB-ARBA"/>
</dbReference>
<dbReference type="Proteomes" id="UP001309876">
    <property type="component" value="Unassembled WGS sequence"/>
</dbReference>
<feature type="region of interest" description="Disordered" evidence="10">
    <location>
        <begin position="91"/>
        <end position="222"/>
    </location>
</feature>
<feature type="compositionally biased region" description="Polar residues" evidence="10">
    <location>
        <begin position="197"/>
        <end position="207"/>
    </location>
</feature>
<dbReference type="InterPro" id="IPR017441">
    <property type="entry name" value="Protein_kinase_ATP_BS"/>
</dbReference>
<feature type="compositionally biased region" description="Low complexity" evidence="10">
    <location>
        <begin position="1074"/>
        <end position="1092"/>
    </location>
</feature>
<feature type="region of interest" description="Disordered" evidence="10">
    <location>
        <begin position="1015"/>
        <end position="1212"/>
    </location>
</feature>
<name>A0AAN7T608_9EURO</name>
<feature type="compositionally biased region" description="Basic and acidic residues" evidence="10">
    <location>
        <begin position="948"/>
        <end position="958"/>
    </location>
</feature>
<dbReference type="Gene3D" id="1.10.510.10">
    <property type="entry name" value="Transferase(Phosphotransferase) domain 1"/>
    <property type="match status" value="1"/>
</dbReference>
<dbReference type="InterPro" id="IPR008271">
    <property type="entry name" value="Ser/Thr_kinase_AS"/>
</dbReference>
<feature type="compositionally biased region" description="Basic and acidic residues" evidence="10">
    <location>
        <begin position="882"/>
        <end position="898"/>
    </location>
</feature>
<feature type="compositionally biased region" description="Polar residues" evidence="10">
    <location>
        <begin position="125"/>
        <end position="135"/>
    </location>
</feature>
<dbReference type="SMART" id="SM00220">
    <property type="entry name" value="S_TKc"/>
    <property type="match status" value="1"/>
</dbReference>
<proteinExistence type="predicted"/>
<dbReference type="EC" id="2.7.11.1" evidence="1"/>
<evidence type="ECO:0000256" key="2">
    <source>
        <dbReference type="ARBA" id="ARBA00022527"/>
    </source>
</evidence>
<comment type="caution">
    <text evidence="12">The sequence shown here is derived from an EMBL/GenBank/DDBJ whole genome shotgun (WGS) entry which is preliminary data.</text>
</comment>
<feature type="compositionally biased region" description="Low complexity" evidence="10">
    <location>
        <begin position="148"/>
        <end position="162"/>
    </location>
</feature>
<feature type="compositionally biased region" description="Polar residues" evidence="10">
    <location>
        <begin position="1"/>
        <end position="23"/>
    </location>
</feature>
<dbReference type="PROSITE" id="PS00108">
    <property type="entry name" value="PROTEIN_KINASE_ST"/>
    <property type="match status" value="1"/>
</dbReference>
<feature type="compositionally biased region" description="Basic and acidic residues" evidence="10">
    <location>
        <begin position="1112"/>
        <end position="1135"/>
    </location>
</feature>
<feature type="region of interest" description="Disordered" evidence="10">
    <location>
        <begin position="486"/>
        <end position="510"/>
    </location>
</feature>
<evidence type="ECO:0000313" key="13">
    <source>
        <dbReference type="Proteomes" id="UP001309876"/>
    </source>
</evidence>
<feature type="compositionally biased region" description="Polar residues" evidence="10">
    <location>
        <begin position="91"/>
        <end position="107"/>
    </location>
</feature>
<dbReference type="EMBL" id="JAVRRJ010000001">
    <property type="protein sequence ID" value="KAK5090160.1"/>
    <property type="molecule type" value="Genomic_DNA"/>
</dbReference>
<evidence type="ECO:0000259" key="11">
    <source>
        <dbReference type="PROSITE" id="PS50011"/>
    </source>
</evidence>
<comment type="catalytic activity">
    <reaction evidence="8">
        <text>L-seryl-[protein] + ATP = O-phospho-L-seryl-[protein] + ADP + H(+)</text>
        <dbReference type="Rhea" id="RHEA:17989"/>
        <dbReference type="Rhea" id="RHEA-COMP:9863"/>
        <dbReference type="Rhea" id="RHEA-COMP:11604"/>
        <dbReference type="ChEBI" id="CHEBI:15378"/>
        <dbReference type="ChEBI" id="CHEBI:29999"/>
        <dbReference type="ChEBI" id="CHEBI:30616"/>
        <dbReference type="ChEBI" id="CHEBI:83421"/>
        <dbReference type="ChEBI" id="CHEBI:456216"/>
        <dbReference type="EC" id="2.7.11.1"/>
    </reaction>
</comment>
<dbReference type="CDD" id="cd14008">
    <property type="entry name" value="STKc_LKB1_CaMKK"/>
    <property type="match status" value="1"/>
</dbReference>
<evidence type="ECO:0000256" key="5">
    <source>
        <dbReference type="ARBA" id="ARBA00022777"/>
    </source>
</evidence>
<keyword evidence="4 9" id="KW-0547">Nucleotide-binding</keyword>
<keyword evidence="6 9" id="KW-0067">ATP-binding</keyword>
<dbReference type="PROSITE" id="PS00107">
    <property type="entry name" value="PROTEIN_KINASE_ATP"/>
    <property type="match status" value="1"/>
</dbReference>
<dbReference type="Pfam" id="PF00069">
    <property type="entry name" value="Pkinase"/>
    <property type="match status" value="2"/>
</dbReference>
<evidence type="ECO:0000256" key="3">
    <source>
        <dbReference type="ARBA" id="ARBA00022679"/>
    </source>
</evidence>
<evidence type="ECO:0000256" key="7">
    <source>
        <dbReference type="ARBA" id="ARBA00047899"/>
    </source>
</evidence>
<feature type="compositionally biased region" description="Low complexity" evidence="10">
    <location>
        <begin position="855"/>
        <end position="878"/>
    </location>
</feature>
<feature type="region of interest" description="Disordered" evidence="10">
    <location>
        <begin position="1245"/>
        <end position="1296"/>
    </location>
</feature>
<reference evidence="12 13" key="1">
    <citation type="submission" date="2023-08" db="EMBL/GenBank/DDBJ databases">
        <title>Black Yeasts Isolated from many extreme environments.</title>
        <authorList>
            <person name="Coleine C."/>
            <person name="Stajich J.E."/>
            <person name="Selbmann L."/>
        </authorList>
    </citation>
    <scope>NUCLEOTIDE SEQUENCE [LARGE SCALE GENOMIC DNA]</scope>
    <source>
        <strain evidence="12 13">CCFEE 5910</strain>
    </source>
</reference>
<comment type="catalytic activity">
    <reaction evidence="7">
        <text>L-threonyl-[protein] + ATP = O-phospho-L-threonyl-[protein] + ADP + H(+)</text>
        <dbReference type="Rhea" id="RHEA:46608"/>
        <dbReference type="Rhea" id="RHEA-COMP:11060"/>
        <dbReference type="Rhea" id="RHEA-COMP:11605"/>
        <dbReference type="ChEBI" id="CHEBI:15378"/>
        <dbReference type="ChEBI" id="CHEBI:30013"/>
        <dbReference type="ChEBI" id="CHEBI:30616"/>
        <dbReference type="ChEBI" id="CHEBI:61977"/>
        <dbReference type="ChEBI" id="CHEBI:456216"/>
        <dbReference type="EC" id="2.7.11.1"/>
    </reaction>
</comment>
<feature type="domain" description="Protein kinase" evidence="11">
    <location>
        <begin position="314"/>
        <end position="791"/>
    </location>
</feature>
<keyword evidence="2" id="KW-0723">Serine/threonine-protein kinase</keyword>
<dbReference type="InterPro" id="IPR000719">
    <property type="entry name" value="Prot_kinase_dom"/>
</dbReference>
<evidence type="ECO:0000256" key="4">
    <source>
        <dbReference type="ARBA" id="ARBA00022741"/>
    </source>
</evidence>
<dbReference type="PANTHER" id="PTHR43895:SF152">
    <property type="entry name" value="SERINE_THREONINE-PROTEIN KINASE TOS3"/>
    <property type="match status" value="1"/>
</dbReference>